<feature type="compositionally biased region" description="Polar residues" evidence="2">
    <location>
        <begin position="230"/>
        <end position="240"/>
    </location>
</feature>
<feature type="coiled-coil region" evidence="1">
    <location>
        <begin position="106"/>
        <end position="133"/>
    </location>
</feature>
<keyword evidence="4" id="KW-1185">Reference proteome</keyword>
<evidence type="ECO:0000313" key="4">
    <source>
        <dbReference type="Proteomes" id="UP000297452"/>
    </source>
</evidence>
<dbReference type="AlphaFoldDB" id="A0A4Z1IYX1"/>
<gene>
    <name evidence="3" type="ORF">BOTNAR_0058g00270</name>
</gene>
<accession>A0A4Z1IYX1</accession>
<dbReference type="EMBL" id="PQXJ01000058">
    <property type="protein sequence ID" value="TGO66591.1"/>
    <property type="molecule type" value="Genomic_DNA"/>
</dbReference>
<keyword evidence="1" id="KW-0175">Coiled coil</keyword>
<sequence length="261" mass="30011">MSSSSRQTNIERVTIYWYLGKCDKEVSLRQMGTREIFSFKQGERAEIDSRSSDQGKRIFGTYVDSAGSNSIKTLATRWNPSGLKGLTYLRSKAELKFKWNEQSLDILKARIEKNQYENSISKLENRARDLQIKCDMFLSSSEDDHRFKGHRREPISDRDMEKIVSELKEVQVDIKRKRGPIEFRKHDIEKKEKKYNEIHGNVEQERNAPAPQVTPRERPSTKGGRRNQRGKQSISGSTSLVEIGIQEKGVGAFYVLFGSGS</sequence>
<evidence type="ECO:0000256" key="1">
    <source>
        <dbReference type="SAM" id="Coils"/>
    </source>
</evidence>
<dbReference type="Proteomes" id="UP000297452">
    <property type="component" value="Unassembled WGS sequence"/>
</dbReference>
<organism evidence="3 4">
    <name type="scientific">Botryotinia narcissicola</name>
    <dbReference type="NCBI Taxonomy" id="278944"/>
    <lineage>
        <taxon>Eukaryota</taxon>
        <taxon>Fungi</taxon>
        <taxon>Dikarya</taxon>
        <taxon>Ascomycota</taxon>
        <taxon>Pezizomycotina</taxon>
        <taxon>Leotiomycetes</taxon>
        <taxon>Helotiales</taxon>
        <taxon>Sclerotiniaceae</taxon>
        <taxon>Botryotinia</taxon>
    </lineage>
</organism>
<protein>
    <submittedName>
        <fullName evidence="3">Uncharacterized protein</fullName>
    </submittedName>
</protein>
<reference evidence="3 4" key="1">
    <citation type="submission" date="2017-12" db="EMBL/GenBank/DDBJ databases">
        <title>Comparative genomics of Botrytis spp.</title>
        <authorList>
            <person name="Valero-Jimenez C.A."/>
            <person name="Tapia P."/>
            <person name="Veloso J."/>
            <person name="Silva-Moreno E."/>
            <person name="Staats M."/>
            <person name="Valdes J.H."/>
            <person name="Van Kan J.A.L."/>
        </authorList>
    </citation>
    <scope>NUCLEOTIDE SEQUENCE [LARGE SCALE GENOMIC DNA]</scope>
    <source>
        <strain evidence="3 4">MUCL2120</strain>
    </source>
</reference>
<feature type="compositionally biased region" description="Basic and acidic residues" evidence="2">
    <location>
        <begin position="192"/>
        <end position="206"/>
    </location>
</feature>
<name>A0A4Z1IYX1_9HELO</name>
<comment type="caution">
    <text evidence="3">The sequence shown here is derived from an EMBL/GenBank/DDBJ whole genome shotgun (WGS) entry which is preliminary data.</text>
</comment>
<evidence type="ECO:0000313" key="3">
    <source>
        <dbReference type="EMBL" id="TGO66591.1"/>
    </source>
</evidence>
<feature type="region of interest" description="Disordered" evidence="2">
    <location>
        <begin position="192"/>
        <end position="241"/>
    </location>
</feature>
<proteinExistence type="predicted"/>
<evidence type="ECO:0000256" key="2">
    <source>
        <dbReference type="SAM" id="MobiDB-lite"/>
    </source>
</evidence>